<keyword evidence="3" id="KW-0805">Transcription regulation</keyword>
<evidence type="ECO:0000256" key="2">
    <source>
        <dbReference type="ARBA" id="ARBA00016807"/>
    </source>
</evidence>
<evidence type="ECO:0000259" key="6">
    <source>
        <dbReference type="Pfam" id="PF13873"/>
    </source>
</evidence>
<keyword evidence="7" id="KW-1185">Reference proteome</keyword>
<proteinExistence type="predicted"/>
<dbReference type="InterPro" id="IPR028002">
    <property type="entry name" value="Myb_DNA-bind_5"/>
</dbReference>
<dbReference type="GeneID" id="111350863"/>
<evidence type="ECO:0000256" key="1">
    <source>
        <dbReference type="ARBA" id="ARBA00011764"/>
    </source>
</evidence>
<evidence type="ECO:0000313" key="7">
    <source>
        <dbReference type="Proteomes" id="UP000301870"/>
    </source>
</evidence>
<evidence type="ECO:0000256" key="3">
    <source>
        <dbReference type="ARBA" id="ARBA00023015"/>
    </source>
</evidence>
<gene>
    <name evidence="8" type="primary">LOC111350863</name>
</gene>
<dbReference type="OrthoDB" id="6340111at2759"/>
<comment type="function">
    <text evidence="5">Involved in transvection phenomena (= synapsis-dependent gene expression), where the synaptic pairing of chromosomes carrying genes with which zeste interacts influences the expression of these genes. Zeste binds to DNA and stimulates transcription from a nearby promoter.</text>
</comment>
<organism evidence="7 8">
    <name type="scientific">Spodoptera litura</name>
    <name type="common">Asian cotton leafworm</name>
    <dbReference type="NCBI Taxonomy" id="69820"/>
    <lineage>
        <taxon>Eukaryota</taxon>
        <taxon>Metazoa</taxon>
        <taxon>Ecdysozoa</taxon>
        <taxon>Arthropoda</taxon>
        <taxon>Hexapoda</taxon>
        <taxon>Insecta</taxon>
        <taxon>Pterygota</taxon>
        <taxon>Neoptera</taxon>
        <taxon>Endopterygota</taxon>
        <taxon>Lepidoptera</taxon>
        <taxon>Glossata</taxon>
        <taxon>Ditrysia</taxon>
        <taxon>Noctuoidea</taxon>
        <taxon>Noctuidae</taxon>
        <taxon>Amphipyrinae</taxon>
        <taxon>Spodoptera</taxon>
    </lineage>
</organism>
<reference evidence="8" key="1">
    <citation type="submission" date="2025-08" db="UniProtKB">
        <authorList>
            <consortium name="RefSeq"/>
        </authorList>
    </citation>
    <scope>IDENTIFICATION</scope>
    <source>
        <strain evidence="8">Ishihara</strain>
        <tissue evidence="8">Whole body</tissue>
    </source>
</reference>
<dbReference type="PANTHER" id="PTHR21411:SF0">
    <property type="entry name" value="REGULATORY PROTEIN ZESTE"/>
    <property type="match status" value="1"/>
</dbReference>
<name>A0A9J7DXY8_SPOLT</name>
<comment type="subunit">
    <text evidence="1">Self-associates forming complexes of several hundred monomers.</text>
</comment>
<evidence type="ECO:0000256" key="4">
    <source>
        <dbReference type="ARBA" id="ARBA00023163"/>
    </source>
</evidence>
<feature type="domain" description="Myb/SANT-like DNA-binding" evidence="6">
    <location>
        <begin position="9"/>
        <end position="80"/>
    </location>
</feature>
<dbReference type="Pfam" id="PF13873">
    <property type="entry name" value="Myb_DNA-bind_5"/>
    <property type="match status" value="1"/>
</dbReference>
<keyword evidence="4" id="KW-0804">Transcription</keyword>
<dbReference type="AlphaFoldDB" id="A0A9J7DXY8"/>
<accession>A0A9J7DXY8</accession>
<dbReference type="PANTHER" id="PTHR21411">
    <property type="entry name" value="APONTIC"/>
    <property type="match status" value="1"/>
</dbReference>
<dbReference type="KEGG" id="sliu:111350863"/>
<sequence>MSQQQPRKRGANYTQDEKALLLDLVMQYKDIIECKRTGGKFIEKKREVWMAITIKFNSSCTSGTRDTDQLKSLYDNMKQKSCKDVGASNVSSLYLDGHIDECWL</sequence>
<dbReference type="Proteomes" id="UP000301870">
    <property type="component" value="Chromosome 12"/>
</dbReference>
<dbReference type="RefSeq" id="XP_022818329.1">
    <property type="nucleotide sequence ID" value="XM_022962561.1"/>
</dbReference>
<protein>
    <recommendedName>
        <fullName evidence="2">Regulatory protein zeste</fullName>
    </recommendedName>
</protein>
<evidence type="ECO:0000313" key="8">
    <source>
        <dbReference type="RefSeq" id="XP_022818329.1"/>
    </source>
</evidence>
<evidence type="ECO:0000256" key="5">
    <source>
        <dbReference type="ARBA" id="ARBA00025466"/>
    </source>
</evidence>